<organism evidence="2 3">
    <name type="scientific">Dolichospermum planctonicum</name>
    <dbReference type="NCBI Taxonomy" id="136072"/>
    <lineage>
        <taxon>Bacteria</taxon>
        <taxon>Bacillati</taxon>
        <taxon>Cyanobacteriota</taxon>
        <taxon>Cyanophyceae</taxon>
        <taxon>Nostocales</taxon>
        <taxon>Aphanizomenonaceae</taxon>
        <taxon>Dolichospermum</taxon>
    </lineage>
</organism>
<accession>A0A480ACY2</accession>
<evidence type="ECO:0000259" key="1">
    <source>
        <dbReference type="Pfam" id="PF01850"/>
    </source>
</evidence>
<dbReference type="Pfam" id="PF01850">
    <property type="entry name" value="PIN"/>
    <property type="match status" value="1"/>
</dbReference>
<protein>
    <recommendedName>
        <fullName evidence="1">PIN domain-containing protein</fullName>
    </recommendedName>
</protein>
<evidence type="ECO:0000313" key="3">
    <source>
        <dbReference type="Proteomes" id="UP000299367"/>
    </source>
</evidence>
<proteinExistence type="predicted"/>
<dbReference type="SUPFAM" id="SSF88723">
    <property type="entry name" value="PIN domain-like"/>
    <property type="match status" value="1"/>
</dbReference>
<dbReference type="Gene3D" id="3.40.50.1010">
    <property type="entry name" value="5'-nuclease"/>
    <property type="match status" value="1"/>
</dbReference>
<name>A0A480ACY2_9CYAN</name>
<dbReference type="InterPro" id="IPR002716">
    <property type="entry name" value="PIN_dom"/>
</dbReference>
<feature type="domain" description="PIN" evidence="1">
    <location>
        <begin position="22"/>
        <end position="64"/>
    </location>
</feature>
<evidence type="ECO:0000313" key="2">
    <source>
        <dbReference type="EMBL" id="GCL42970.1"/>
    </source>
</evidence>
<reference evidence="3" key="1">
    <citation type="submission" date="2019-02" db="EMBL/GenBank/DDBJ databases">
        <title>Draft genome sequence of Dolichospermum planctonicum NIES-80.</title>
        <authorList>
            <person name="Yamaguchi H."/>
            <person name="Suzuki S."/>
            <person name="Kawachi M."/>
        </authorList>
    </citation>
    <scope>NUCLEOTIDE SEQUENCE [LARGE SCALE GENOMIC DNA]</scope>
    <source>
        <strain evidence="3">NIES-80</strain>
    </source>
</reference>
<dbReference type="AlphaFoldDB" id="A0A480ACY2"/>
<sequence length="84" mass="9531">MTFWTISSASGDCWFDGGDGVLVEKIIEIRQQYRLKLPDAVIAAMIIQNSASLVTVDQEFAKINILTVINRHLRKLNMRDLQPL</sequence>
<dbReference type="Proteomes" id="UP000299367">
    <property type="component" value="Unassembled WGS sequence"/>
</dbReference>
<comment type="caution">
    <text evidence="2">The sequence shown here is derived from an EMBL/GenBank/DDBJ whole genome shotgun (WGS) entry which is preliminary data.</text>
</comment>
<dbReference type="EMBL" id="BJCF01000030">
    <property type="protein sequence ID" value="GCL42970.1"/>
    <property type="molecule type" value="Genomic_DNA"/>
</dbReference>
<gene>
    <name evidence="2" type="ORF">NIES80_26800</name>
</gene>
<dbReference type="InterPro" id="IPR029060">
    <property type="entry name" value="PIN-like_dom_sf"/>
</dbReference>
<dbReference type="RefSeq" id="WP_199306436.1">
    <property type="nucleotide sequence ID" value="NZ_BJCF01000030.1"/>
</dbReference>